<reference evidence="1 2" key="1">
    <citation type="submission" date="2016-11" db="EMBL/GenBank/DDBJ databases">
        <title>The macronuclear genome of Stentor coeruleus: a giant cell with tiny introns.</title>
        <authorList>
            <person name="Slabodnick M."/>
            <person name="Ruby J.G."/>
            <person name="Reiff S.B."/>
            <person name="Swart E.C."/>
            <person name="Gosai S."/>
            <person name="Prabakaran S."/>
            <person name="Witkowska E."/>
            <person name="Larue G.E."/>
            <person name="Fisher S."/>
            <person name="Freeman R.M."/>
            <person name="Gunawardena J."/>
            <person name="Chu W."/>
            <person name="Stover N.A."/>
            <person name="Gregory B.D."/>
            <person name="Nowacki M."/>
            <person name="Derisi J."/>
            <person name="Roy S.W."/>
            <person name="Marshall W.F."/>
            <person name="Sood P."/>
        </authorList>
    </citation>
    <scope>NUCLEOTIDE SEQUENCE [LARGE SCALE GENOMIC DNA]</scope>
    <source>
        <strain evidence="1">WM001</strain>
    </source>
</reference>
<organism evidence="1 2">
    <name type="scientific">Stentor coeruleus</name>
    <dbReference type="NCBI Taxonomy" id="5963"/>
    <lineage>
        <taxon>Eukaryota</taxon>
        <taxon>Sar</taxon>
        <taxon>Alveolata</taxon>
        <taxon>Ciliophora</taxon>
        <taxon>Postciliodesmatophora</taxon>
        <taxon>Heterotrichea</taxon>
        <taxon>Heterotrichida</taxon>
        <taxon>Stentoridae</taxon>
        <taxon>Stentor</taxon>
    </lineage>
</organism>
<gene>
    <name evidence="1" type="ORF">SteCoe_26013</name>
</gene>
<protein>
    <submittedName>
        <fullName evidence="1">Uncharacterized protein</fullName>
    </submittedName>
</protein>
<sequence>MSKRCLLLENIPDNEKLDLYILRHFISDKVSTPKPPKKEHLRCKVIRGHKRAIRQILNGKTPKATLHKFNIDDTRSLQMWRNLKDIIDRNPNFFINSISDDSGQKVDMQGNIKSISTMEKSFSFGFCINYFRRDEIRESYFYYIQLLFMNFDVKKLCEKFGFRCCKGESHKIMCVEKWIMLKEYLEVYMIRDLDLEPFGLDLNVAGLPSYANIIEFFN</sequence>
<dbReference type="Proteomes" id="UP000187209">
    <property type="component" value="Unassembled WGS sequence"/>
</dbReference>
<dbReference type="AlphaFoldDB" id="A0A1R2BDU9"/>
<evidence type="ECO:0000313" key="2">
    <source>
        <dbReference type="Proteomes" id="UP000187209"/>
    </source>
</evidence>
<evidence type="ECO:0000313" key="1">
    <source>
        <dbReference type="EMBL" id="OMJ74951.1"/>
    </source>
</evidence>
<comment type="caution">
    <text evidence="1">The sequence shown here is derived from an EMBL/GenBank/DDBJ whole genome shotgun (WGS) entry which is preliminary data.</text>
</comment>
<keyword evidence="2" id="KW-1185">Reference proteome</keyword>
<dbReference type="EMBL" id="MPUH01000719">
    <property type="protein sequence ID" value="OMJ74951.1"/>
    <property type="molecule type" value="Genomic_DNA"/>
</dbReference>
<name>A0A1R2BDU9_9CILI</name>
<accession>A0A1R2BDU9</accession>
<proteinExistence type="predicted"/>